<dbReference type="Proteomes" id="UP001472677">
    <property type="component" value="Unassembled WGS sequence"/>
</dbReference>
<name>A0ABR2F2T2_9ROSI</name>
<proteinExistence type="predicted"/>
<protein>
    <submittedName>
        <fullName evidence="1">Uncharacterized protein</fullName>
    </submittedName>
</protein>
<comment type="caution">
    <text evidence="1">The sequence shown here is derived from an EMBL/GenBank/DDBJ whole genome shotgun (WGS) entry which is preliminary data.</text>
</comment>
<organism evidence="1 2">
    <name type="scientific">Hibiscus sabdariffa</name>
    <name type="common">roselle</name>
    <dbReference type="NCBI Taxonomy" id="183260"/>
    <lineage>
        <taxon>Eukaryota</taxon>
        <taxon>Viridiplantae</taxon>
        <taxon>Streptophyta</taxon>
        <taxon>Embryophyta</taxon>
        <taxon>Tracheophyta</taxon>
        <taxon>Spermatophyta</taxon>
        <taxon>Magnoliopsida</taxon>
        <taxon>eudicotyledons</taxon>
        <taxon>Gunneridae</taxon>
        <taxon>Pentapetalae</taxon>
        <taxon>rosids</taxon>
        <taxon>malvids</taxon>
        <taxon>Malvales</taxon>
        <taxon>Malvaceae</taxon>
        <taxon>Malvoideae</taxon>
        <taxon>Hibiscus</taxon>
    </lineage>
</organism>
<sequence>MGDGDNKTMQMTNFLVIDNPSALNAIFGRPPMKKTKMHVAPYSLQDKFLTPYDITPQRKDHEVNILAKAMSTLECLDLKEGEKFVKPEPVEITEIVEFYLDEHDKCTKIVPGLAKKDMRRLIRLL</sequence>
<keyword evidence="2" id="KW-1185">Reference proteome</keyword>
<gene>
    <name evidence="1" type="ORF">V6N12_007770</name>
</gene>
<accession>A0ABR2F2T2</accession>
<evidence type="ECO:0000313" key="1">
    <source>
        <dbReference type="EMBL" id="KAK8569238.1"/>
    </source>
</evidence>
<dbReference type="EMBL" id="JBBPBM010000009">
    <property type="protein sequence ID" value="KAK8569238.1"/>
    <property type="molecule type" value="Genomic_DNA"/>
</dbReference>
<reference evidence="1 2" key="1">
    <citation type="journal article" date="2024" name="G3 (Bethesda)">
        <title>Genome assembly of Hibiscus sabdariffa L. provides insights into metabolisms of medicinal natural products.</title>
        <authorList>
            <person name="Kim T."/>
        </authorList>
    </citation>
    <scope>NUCLEOTIDE SEQUENCE [LARGE SCALE GENOMIC DNA]</scope>
    <source>
        <strain evidence="1">TK-2024</strain>
        <tissue evidence="1">Old leaves</tissue>
    </source>
</reference>
<evidence type="ECO:0000313" key="2">
    <source>
        <dbReference type="Proteomes" id="UP001472677"/>
    </source>
</evidence>